<feature type="region of interest" description="Disordered" evidence="3">
    <location>
        <begin position="537"/>
        <end position="563"/>
    </location>
</feature>
<dbReference type="EMBL" id="JAFJMO010000001">
    <property type="protein sequence ID" value="KAJ8287930.1"/>
    <property type="molecule type" value="Genomic_DNA"/>
</dbReference>
<evidence type="ECO:0000256" key="2">
    <source>
        <dbReference type="SAM" id="Coils"/>
    </source>
</evidence>
<dbReference type="PANTHER" id="PTHR28638:SF1">
    <property type="entry name" value="PRE-B-CELL LEUKEMIA TRANSCRIPTION FACTOR-INTERACTING PROTEIN 1"/>
    <property type="match status" value="1"/>
</dbReference>
<dbReference type="PANTHER" id="PTHR28638">
    <property type="entry name" value="CELL CYCLE PROGRESSION PROTEIN 1"/>
    <property type="match status" value="1"/>
</dbReference>
<feature type="compositionally biased region" description="Polar residues" evidence="3">
    <location>
        <begin position="465"/>
        <end position="475"/>
    </location>
</feature>
<accession>A0A9Q1E1K0</accession>
<sequence>MRSQAKGKYRSNYTKIESTQALGQATRGVMSDSSNITDSNSSSNNWTVFPTEQPAVGNVGPGAEGSESLTAAPSLALQETGKETEKLTDDSAAGMEEVHPEQGLQEPAVENIGPEAEVKAGLADTPVSAQEVTGAETGGSAAQTEDVRSEEGLQVCQETAPESNDGSTPPSPTLLSPSPSFGCHPEGYSHISHEPETFSDTYTHVSSSPESHIPISPDSHGGAGLQQEEEGSELARKVSDVGKQAELPYDSELGAEQGPEGEGLRKRKVFPIGPLDELGREGDEVEEDNRLRPREGDEDGGFTLNKCILGALLLLGIGTIVFSGVFTDLDDAEDVHTRELSETELQGSQAFQSAEAEPQGAQEMAELLDKLAKENQQISDLQTQLQTQKEELNLALQQAEEKGRESVRSGELERENEKMKEELSSLPALQSELESLRARVTELTLLTAKEDSQEAPIAASALPPSDQTENSTQTPAVGEEAGATEEKSQAGSLEEALERQKVLLEGSRKRLEGMKAEEGGKKGVREGLVEMERRLTEQKEKAKKDRHWQGTADKTPLDPSHRHHEHNQYWKRKREKLQHFYRPLVQCHGIAECAKVEGLAPVQLSDFEALLAGYLSKMEAAGVGGGEEIGKLVKDFFVDGVFTHDKISFRDFVEDLADILEDMVEGEGEDNDEMEDEMEAFEKEALRLFSVGVVERGGEGEDLRAG</sequence>
<keyword evidence="5" id="KW-1185">Reference proteome</keyword>
<feature type="compositionally biased region" description="Polar residues" evidence="3">
    <location>
        <begin position="11"/>
        <end position="23"/>
    </location>
</feature>
<feature type="region of interest" description="Disordered" evidence="3">
    <location>
        <begin position="123"/>
        <end position="300"/>
    </location>
</feature>
<proteinExistence type="predicted"/>
<comment type="caution">
    <text evidence="4">The sequence shown here is derived from an EMBL/GenBank/DDBJ whole genome shotgun (WGS) entry which is preliminary data.</text>
</comment>
<protein>
    <recommendedName>
        <fullName evidence="6">Pre-B-cell leukemia transcription factor-interacting protein 1</fullName>
    </recommendedName>
</protein>
<dbReference type="Proteomes" id="UP001152803">
    <property type="component" value="Unassembled WGS sequence"/>
</dbReference>
<evidence type="ECO:0008006" key="6">
    <source>
        <dbReference type="Google" id="ProtNLM"/>
    </source>
</evidence>
<name>A0A9Q1E1K0_CONCO</name>
<feature type="coiled-coil region" evidence="2">
    <location>
        <begin position="657"/>
        <end position="691"/>
    </location>
</feature>
<evidence type="ECO:0000313" key="4">
    <source>
        <dbReference type="EMBL" id="KAJ8287930.1"/>
    </source>
</evidence>
<gene>
    <name evidence="4" type="ORF">COCON_G00005890</name>
</gene>
<organism evidence="4 5">
    <name type="scientific">Conger conger</name>
    <name type="common">Conger eel</name>
    <name type="synonym">Muraena conger</name>
    <dbReference type="NCBI Taxonomy" id="82655"/>
    <lineage>
        <taxon>Eukaryota</taxon>
        <taxon>Metazoa</taxon>
        <taxon>Chordata</taxon>
        <taxon>Craniata</taxon>
        <taxon>Vertebrata</taxon>
        <taxon>Euteleostomi</taxon>
        <taxon>Actinopterygii</taxon>
        <taxon>Neopterygii</taxon>
        <taxon>Teleostei</taxon>
        <taxon>Anguilliformes</taxon>
        <taxon>Congridae</taxon>
        <taxon>Conger</taxon>
    </lineage>
</organism>
<feature type="compositionally biased region" description="Polar residues" evidence="3">
    <location>
        <begin position="156"/>
        <end position="166"/>
    </location>
</feature>
<reference evidence="4" key="1">
    <citation type="journal article" date="2023" name="Science">
        <title>Genome structures resolve the early diversification of teleost fishes.</title>
        <authorList>
            <person name="Parey E."/>
            <person name="Louis A."/>
            <person name="Montfort J."/>
            <person name="Bouchez O."/>
            <person name="Roques C."/>
            <person name="Iampietro C."/>
            <person name="Lluch J."/>
            <person name="Castinel A."/>
            <person name="Donnadieu C."/>
            <person name="Desvignes T."/>
            <person name="Floi Bucao C."/>
            <person name="Jouanno E."/>
            <person name="Wen M."/>
            <person name="Mejri S."/>
            <person name="Dirks R."/>
            <person name="Jansen H."/>
            <person name="Henkel C."/>
            <person name="Chen W.J."/>
            <person name="Zahm M."/>
            <person name="Cabau C."/>
            <person name="Klopp C."/>
            <person name="Thompson A.W."/>
            <person name="Robinson-Rechavi M."/>
            <person name="Braasch I."/>
            <person name="Lecointre G."/>
            <person name="Bobe J."/>
            <person name="Postlethwait J.H."/>
            <person name="Berthelot C."/>
            <person name="Roest Crollius H."/>
            <person name="Guiguen Y."/>
        </authorList>
    </citation>
    <scope>NUCLEOTIDE SEQUENCE</scope>
    <source>
        <strain evidence="4">Concon-B</strain>
    </source>
</reference>
<evidence type="ECO:0000313" key="5">
    <source>
        <dbReference type="Proteomes" id="UP001152803"/>
    </source>
</evidence>
<feature type="region of interest" description="Disordered" evidence="3">
    <location>
        <begin position="1"/>
        <end position="110"/>
    </location>
</feature>
<feature type="compositionally biased region" description="Basic and acidic residues" evidence="3">
    <location>
        <begin position="277"/>
        <end position="295"/>
    </location>
</feature>
<evidence type="ECO:0000256" key="1">
    <source>
        <dbReference type="ARBA" id="ARBA00023054"/>
    </source>
</evidence>
<dbReference type="OrthoDB" id="8947092at2759"/>
<feature type="compositionally biased region" description="Basic and acidic residues" evidence="3">
    <location>
        <begin position="399"/>
        <end position="423"/>
    </location>
</feature>
<evidence type="ECO:0000256" key="3">
    <source>
        <dbReference type="SAM" id="MobiDB-lite"/>
    </source>
</evidence>
<feature type="compositionally biased region" description="Low complexity" evidence="3">
    <location>
        <begin position="31"/>
        <end position="45"/>
    </location>
</feature>
<feature type="region of interest" description="Disordered" evidence="3">
    <location>
        <begin position="451"/>
        <end position="495"/>
    </location>
</feature>
<feature type="region of interest" description="Disordered" evidence="3">
    <location>
        <begin position="397"/>
        <end position="426"/>
    </location>
</feature>
<dbReference type="InterPro" id="IPR051990">
    <property type="entry name" value="CCPG1/PBIP1"/>
</dbReference>
<feature type="compositionally biased region" description="Low complexity" evidence="3">
    <location>
        <begin position="206"/>
        <end position="220"/>
    </location>
</feature>
<dbReference type="GO" id="GO:0016020">
    <property type="term" value="C:membrane"/>
    <property type="evidence" value="ECO:0007669"/>
    <property type="project" value="TreeGrafter"/>
</dbReference>
<keyword evidence="1 2" id="KW-0175">Coiled coil</keyword>
<dbReference type="AlphaFoldDB" id="A0A9Q1E1K0"/>
<feature type="compositionally biased region" description="Basic and acidic residues" evidence="3">
    <location>
        <begin position="80"/>
        <end position="89"/>
    </location>
</feature>